<dbReference type="Proteomes" id="UP000015101">
    <property type="component" value="Unassembled WGS sequence"/>
</dbReference>
<organism evidence="3 4">
    <name type="scientific">Helobdella robusta</name>
    <name type="common">Californian leech</name>
    <dbReference type="NCBI Taxonomy" id="6412"/>
    <lineage>
        <taxon>Eukaryota</taxon>
        <taxon>Metazoa</taxon>
        <taxon>Spiralia</taxon>
        <taxon>Lophotrochozoa</taxon>
        <taxon>Annelida</taxon>
        <taxon>Clitellata</taxon>
        <taxon>Hirudinea</taxon>
        <taxon>Rhynchobdellida</taxon>
        <taxon>Glossiphoniidae</taxon>
        <taxon>Helobdella</taxon>
    </lineage>
</organism>
<reference evidence="3" key="3">
    <citation type="submission" date="2015-06" db="UniProtKB">
        <authorList>
            <consortium name="EnsemblMetazoa"/>
        </authorList>
    </citation>
    <scope>IDENTIFICATION</scope>
</reference>
<dbReference type="EMBL" id="KB095811">
    <property type="protein sequence ID" value="ESO12309.1"/>
    <property type="molecule type" value="Genomic_DNA"/>
</dbReference>
<dbReference type="EnsemblMetazoa" id="HelroT158796">
    <property type="protein sequence ID" value="HelroP158796"/>
    <property type="gene ID" value="HelroG158796"/>
</dbReference>
<dbReference type="EMBL" id="AMQM01000134">
    <property type="status" value="NOT_ANNOTATED_CDS"/>
    <property type="molecule type" value="Genomic_DNA"/>
</dbReference>
<name>T1ENA0_HELRO</name>
<evidence type="ECO:0000313" key="3">
    <source>
        <dbReference type="EnsemblMetazoa" id="HelroP158796"/>
    </source>
</evidence>
<dbReference type="AlphaFoldDB" id="T1ENA0"/>
<dbReference type="KEGG" id="hro:HELRODRAFT_158796"/>
<dbReference type="CTD" id="20198050"/>
<reference evidence="2 4" key="2">
    <citation type="journal article" date="2013" name="Nature">
        <title>Insights into bilaterian evolution from three spiralian genomes.</title>
        <authorList>
            <person name="Simakov O."/>
            <person name="Marletaz F."/>
            <person name="Cho S.J."/>
            <person name="Edsinger-Gonzales E."/>
            <person name="Havlak P."/>
            <person name="Hellsten U."/>
            <person name="Kuo D.H."/>
            <person name="Larsson T."/>
            <person name="Lv J."/>
            <person name="Arendt D."/>
            <person name="Savage R."/>
            <person name="Osoegawa K."/>
            <person name="de Jong P."/>
            <person name="Grimwood J."/>
            <person name="Chapman J.A."/>
            <person name="Shapiro H."/>
            <person name="Aerts A."/>
            <person name="Otillar R.P."/>
            <person name="Terry A.Y."/>
            <person name="Boore J.L."/>
            <person name="Grigoriev I.V."/>
            <person name="Lindberg D.R."/>
            <person name="Seaver E.C."/>
            <person name="Weisblat D.A."/>
            <person name="Putnam N.H."/>
            <person name="Rokhsar D.S."/>
        </authorList>
    </citation>
    <scope>NUCLEOTIDE SEQUENCE</scope>
</reference>
<reference evidence="4" key="1">
    <citation type="submission" date="2012-12" db="EMBL/GenBank/DDBJ databases">
        <authorList>
            <person name="Hellsten U."/>
            <person name="Grimwood J."/>
            <person name="Chapman J.A."/>
            <person name="Shapiro H."/>
            <person name="Aerts A."/>
            <person name="Otillar R.P."/>
            <person name="Terry A.Y."/>
            <person name="Boore J.L."/>
            <person name="Simakov O."/>
            <person name="Marletaz F."/>
            <person name="Cho S.-J."/>
            <person name="Edsinger-Gonzales E."/>
            <person name="Havlak P."/>
            <person name="Kuo D.-H."/>
            <person name="Larsson T."/>
            <person name="Lv J."/>
            <person name="Arendt D."/>
            <person name="Savage R."/>
            <person name="Osoegawa K."/>
            <person name="de Jong P."/>
            <person name="Lindberg D.R."/>
            <person name="Seaver E.C."/>
            <person name="Weisblat D.A."/>
            <person name="Putnam N.H."/>
            <person name="Grigoriev I.V."/>
            <person name="Rokhsar D.S."/>
        </authorList>
    </citation>
    <scope>NUCLEOTIDE SEQUENCE</scope>
</reference>
<feature type="coiled-coil region" evidence="1">
    <location>
        <begin position="182"/>
        <end position="279"/>
    </location>
</feature>
<gene>
    <name evidence="3" type="primary">20198050</name>
    <name evidence="2" type="ORF">HELRODRAFT_158796</name>
</gene>
<dbReference type="HOGENOM" id="CLU_718196_0_0_1"/>
<sequence>MFSEYKHCQCGYDDDPTVAECFCHLDQSMPSNATTTKDNNIVTVVADELSFEKSVENFDATFSDVYMLGKQYELNDRKHFEEKLNSKFSYNDNILNYNDDDYKINEPTKFNLGVNQDETMESIQHDGKKIKKIKPDLDAVNKTKNNDNARDARWLNQNSNKSLFKTSLIQETDLTKQLKLEIQSFEKRNVDLIIEVEKLRLQLKQQQSRHSTETDHLSTLLDENKKLKNELEASFNKSETLVEKLNELELMRMSDQDHISHLEASIKVLREDLKEVKLKKLRYQLPHHDQKYFESDATSNGLYYRNFESVISESYDDRCKMYELLGNFFRSPENNAMSFKEMNTNFEEDEDREIMRKIFDSRRQDLLQKLTCFEDIQHSIKLFLF</sequence>
<dbReference type="RefSeq" id="XP_009009029.1">
    <property type="nucleotide sequence ID" value="XM_009010781.1"/>
</dbReference>
<dbReference type="GeneID" id="20198050"/>
<evidence type="ECO:0000256" key="1">
    <source>
        <dbReference type="SAM" id="Coils"/>
    </source>
</evidence>
<dbReference type="InParanoid" id="T1ENA0"/>
<keyword evidence="4" id="KW-1185">Reference proteome</keyword>
<accession>T1ENA0</accession>
<keyword evidence="1" id="KW-0175">Coiled coil</keyword>
<proteinExistence type="predicted"/>
<evidence type="ECO:0000313" key="2">
    <source>
        <dbReference type="EMBL" id="ESO12309.1"/>
    </source>
</evidence>
<protein>
    <submittedName>
        <fullName evidence="2 3">Uncharacterized protein</fullName>
    </submittedName>
</protein>
<evidence type="ECO:0000313" key="4">
    <source>
        <dbReference type="Proteomes" id="UP000015101"/>
    </source>
</evidence>